<keyword evidence="3" id="KW-0813">Transport</keyword>
<keyword evidence="8" id="KW-0915">Sodium</keyword>
<feature type="transmembrane region" description="Helical" evidence="10">
    <location>
        <begin position="292"/>
        <end position="313"/>
    </location>
</feature>
<evidence type="ECO:0000256" key="8">
    <source>
        <dbReference type="PIRSR" id="PIRSR600175-1"/>
    </source>
</evidence>
<dbReference type="InterPro" id="IPR000175">
    <property type="entry name" value="Na/ntran_symport"/>
</dbReference>
<evidence type="ECO:0000256" key="9">
    <source>
        <dbReference type="PIRSR" id="PIRSR600175-2"/>
    </source>
</evidence>
<evidence type="ECO:0000256" key="2">
    <source>
        <dbReference type="ARBA" id="ARBA00006459"/>
    </source>
</evidence>
<keyword evidence="9" id="KW-1015">Disulfide bond</keyword>
<feature type="disulfide bond" evidence="9">
    <location>
        <begin position="124"/>
        <end position="133"/>
    </location>
</feature>
<feature type="transmembrane region" description="Helical" evidence="10">
    <location>
        <begin position="188"/>
        <end position="207"/>
    </location>
</feature>
<comment type="subcellular location">
    <subcellularLocation>
        <location evidence="1">Membrane</location>
        <topology evidence="1">Multi-pass membrane protein</topology>
    </subcellularLocation>
</comment>
<keyword evidence="7" id="KW-0325">Glycoprotein</keyword>
<evidence type="ECO:0000256" key="6">
    <source>
        <dbReference type="ARBA" id="ARBA00023136"/>
    </source>
</evidence>
<keyword evidence="4 10" id="KW-0812">Transmembrane</keyword>
<feature type="transmembrane region" description="Helical" evidence="10">
    <location>
        <begin position="446"/>
        <end position="467"/>
    </location>
</feature>
<evidence type="ECO:0000256" key="3">
    <source>
        <dbReference type="ARBA" id="ARBA00022448"/>
    </source>
</evidence>
<dbReference type="GO" id="GO:0046872">
    <property type="term" value="F:metal ion binding"/>
    <property type="evidence" value="ECO:0007669"/>
    <property type="project" value="UniProtKB-KW"/>
</dbReference>
<feature type="transmembrane region" description="Helical" evidence="10">
    <location>
        <begin position="394"/>
        <end position="425"/>
    </location>
</feature>
<dbReference type="PRINTS" id="PR00176">
    <property type="entry name" value="NANEUSMPORT"/>
</dbReference>
<organism>
    <name type="scientific">Branchiostoma floridae</name>
    <name type="common">Florida lancelet</name>
    <name type="synonym">Amphioxus</name>
    <dbReference type="NCBI Taxonomy" id="7739"/>
    <lineage>
        <taxon>Eukaryota</taxon>
        <taxon>Metazoa</taxon>
        <taxon>Chordata</taxon>
        <taxon>Cephalochordata</taxon>
        <taxon>Leptocardii</taxon>
        <taxon>Amphioxiformes</taxon>
        <taxon>Branchiostomatidae</taxon>
        <taxon>Branchiostoma</taxon>
    </lineage>
</organism>
<proteinExistence type="inferred from homology"/>
<dbReference type="EMBL" id="GG666658">
    <property type="protein sequence ID" value="EEN45502.1"/>
    <property type="molecule type" value="Genomic_DNA"/>
</dbReference>
<feature type="transmembrane region" description="Helical" evidence="10">
    <location>
        <begin position="333"/>
        <end position="358"/>
    </location>
</feature>
<dbReference type="PANTHER" id="PTHR11616">
    <property type="entry name" value="SODIUM/CHLORIDE DEPENDENT TRANSPORTER"/>
    <property type="match status" value="1"/>
</dbReference>
<dbReference type="Pfam" id="PF00209">
    <property type="entry name" value="SNF"/>
    <property type="match status" value="2"/>
</dbReference>
<dbReference type="STRING" id="7739.C3ZPK5"/>
<dbReference type="eggNOG" id="KOG3660">
    <property type="taxonomic scope" value="Eukaryota"/>
</dbReference>
<feature type="binding site" evidence="8">
    <location>
        <position position="405"/>
    </location>
    <ligand>
        <name>Na(+)</name>
        <dbReference type="ChEBI" id="CHEBI:29101"/>
        <label>1</label>
    </ligand>
</feature>
<dbReference type="PROSITE" id="PS50267">
    <property type="entry name" value="NA_NEUROTRAN_SYMP_3"/>
    <property type="match status" value="1"/>
</dbReference>
<protein>
    <submittedName>
        <fullName evidence="11">Uncharacterized protein</fullName>
    </submittedName>
</protein>
<dbReference type="SUPFAM" id="SSF161070">
    <property type="entry name" value="SNF-like"/>
    <property type="match status" value="2"/>
</dbReference>
<keyword evidence="6 10" id="KW-0472">Membrane</keyword>
<dbReference type="AlphaFoldDB" id="C3ZPK5"/>
<feature type="transmembrane region" description="Helical" evidence="10">
    <location>
        <begin position="214"/>
        <end position="233"/>
    </location>
</feature>
<feature type="transmembrane region" description="Helical" evidence="10">
    <location>
        <begin position="89"/>
        <end position="112"/>
    </location>
</feature>
<accession>C3ZPK5</accession>
<comment type="similarity">
    <text evidence="2">Belongs to the sodium:neurotransmitter symporter (SNF) (TC 2.A.22) family.</text>
</comment>
<sequence length="496" mass="54187">MASKFEEAIPMASTGPQPHVVVMATDDAETTPSCCCCDDGCEEENEERGNWSCNFESTLACISYGIGPGYLWMVPDGYSRQGGGIGIGMVAMTAILSIYYNGVMAQVLYYLFYVTGDLHTATSCDNPWNTENCYTSMCGKVVEYYGDDKMYNYTYTTCGHMSAASEYLDHYVLQRPDVRGYMGAVRGDLAGCLFLASLLLMAALSFGIKSLGKVAYVTTILPLFLLFLLFLRAVTLPGASDGIAYAMTPGPVWVAYVTTILPLFLLFLLFLRAVTLPGASDGIAYAMTPGPVWDASFGSGLISAVVLRLTLGFGGYTTLASYNRFHNNVLRDAIVVVFVELLVMIFCVLTMAGLYGYLANIGGVDIRDMIWSGTTMLFVTMVSGFSQLPSGSSWAALFFLCVFLLAFGCQITYLETVITSLMDLIPRRLIKRMPGKESGLLSKRTMLHGVMTVAVCFLFFLLGLPYVTQVKGKPRDIVQPPTDWGPYLNKHRKGVA</sequence>
<evidence type="ECO:0000256" key="4">
    <source>
        <dbReference type="ARBA" id="ARBA00022692"/>
    </source>
</evidence>
<dbReference type="GO" id="GO:0016020">
    <property type="term" value="C:membrane"/>
    <property type="evidence" value="ECO:0007669"/>
    <property type="project" value="UniProtKB-SubCell"/>
</dbReference>
<evidence type="ECO:0000256" key="7">
    <source>
        <dbReference type="ARBA" id="ARBA00023180"/>
    </source>
</evidence>
<name>C3ZPK5_BRAFL</name>
<evidence type="ECO:0000256" key="1">
    <source>
        <dbReference type="ARBA" id="ARBA00004141"/>
    </source>
</evidence>
<dbReference type="PANTHER" id="PTHR11616:SF321">
    <property type="entry name" value="SODIUM-DEPENDENT NUTRIENT AMINO ACID TRANSPORTER 1-RELATED"/>
    <property type="match status" value="1"/>
</dbReference>
<reference evidence="11" key="1">
    <citation type="journal article" date="2008" name="Nature">
        <title>The amphioxus genome and the evolution of the chordate karyotype.</title>
        <authorList>
            <consortium name="US DOE Joint Genome Institute (JGI-PGF)"/>
            <person name="Putnam N.H."/>
            <person name="Butts T."/>
            <person name="Ferrier D.E.K."/>
            <person name="Furlong R.F."/>
            <person name="Hellsten U."/>
            <person name="Kawashima T."/>
            <person name="Robinson-Rechavi M."/>
            <person name="Shoguchi E."/>
            <person name="Terry A."/>
            <person name="Yu J.-K."/>
            <person name="Benito-Gutierrez E.L."/>
            <person name="Dubchak I."/>
            <person name="Garcia-Fernandez J."/>
            <person name="Gibson-Brown J.J."/>
            <person name="Grigoriev I.V."/>
            <person name="Horton A.C."/>
            <person name="de Jong P.J."/>
            <person name="Jurka J."/>
            <person name="Kapitonov V.V."/>
            <person name="Kohara Y."/>
            <person name="Kuroki Y."/>
            <person name="Lindquist E."/>
            <person name="Lucas S."/>
            <person name="Osoegawa K."/>
            <person name="Pennacchio L.A."/>
            <person name="Salamov A.A."/>
            <person name="Satou Y."/>
            <person name="Sauka-Spengler T."/>
            <person name="Schmutz J."/>
            <person name="Shin-I T."/>
            <person name="Toyoda A."/>
            <person name="Bronner-Fraser M."/>
            <person name="Fujiyama A."/>
            <person name="Holland L.Z."/>
            <person name="Holland P.W.H."/>
            <person name="Satoh N."/>
            <person name="Rokhsar D.S."/>
        </authorList>
    </citation>
    <scope>NUCLEOTIDE SEQUENCE [LARGE SCALE GENOMIC DNA]</scope>
    <source>
        <strain evidence="11">S238N-H82</strain>
        <tissue evidence="11">Testes</tissue>
    </source>
</reference>
<dbReference type="InterPro" id="IPR037272">
    <property type="entry name" value="SNS_sf"/>
</dbReference>
<feature type="transmembrane region" description="Helical" evidence="10">
    <location>
        <begin position="253"/>
        <end position="271"/>
    </location>
</feature>
<dbReference type="InParanoid" id="C3ZPK5"/>
<evidence type="ECO:0000313" key="11">
    <source>
        <dbReference type="EMBL" id="EEN45502.1"/>
    </source>
</evidence>
<keyword evidence="8" id="KW-0479">Metal-binding</keyword>
<keyword evidence="5 10" id="KW-1133">Transmembrane helix</keyword>
<feature type="transmembrane region" description="Helical" evidence="10">
    <location>
        <begin position="370"/>
        <end position="388"/>
    </location>
</feature>
<evidence type="ECO:0000256" key="10">
    <source>
        <dbReference type="SAM" id="Phobius"/>
    </source>
</evidence>
<evidence type="ECO:0000256" key="5">
    <source>
        <dbReference type="ARBA" id="ARBA00022989"/>
    </source>
</evidence>
<gene>
    <name evidence="11" type="ORF">BRAFLDRAFT_88350</name>
</gene>